<evidence type="ECO:0000256" key="3">
    <source>
        <dbReference type="ARBA" id="ARBA00023163"/>
    </source>
</evidence>
<sequence>MGSAGLQNNRPNNGPMASFAQAMGGSAQPATQLDLSEFPSLSNHPAQQSLGSNQSTWATAGARGLGPANNRLQHSGLTSAQQINAQAQSHQQQEDLFNSSSQIPNSQSGFRFGGQSAVGQSSQAQPSTTEEFPPLGRNGNGELGQDRASSLMQNAAFGAPPNGMGFGANNQSQQNRNNGLLNALSGNSRITTANRVASPGSISGMSTSRSPIDAPRQGLSGVPENDTGPFNSSHFGTSNRDENATQSTMNLAGARSDGPMQGDSSIPRSQTLDSGIGSSQSNDESGPDVQDPLIGMSDIDRWGLKGLSYMMNNYPDYAALVTGTEFANMGLDLETRDPISTQIYSLFDSEPPRPAVPAYTNPECYRVHNVATIETKLSNFNDESLLFMFYSNPNDVQQILAAQELNNRNWRFHKKLGLWLTKDVEMQPQPLTSDAERGYYIFFDTKLWQRERREYTLKYSDLESLPNIGLERS</sequence>
<keyword evidence="2" id="KW-0805">Transcription regulation</keyword>
<dbReference type="Pfam" id="PF04153">
    <property type="entry name" value="NOT2_3_5_C"/>
    <property type="match status" value="1"/>
</dbReference>
<feature type="compositionally biased region" description="Low complexity" evidence="4">
    <location>
        <begin position="113"/>
        <end position="127"/>
    </location>
</feature>
<keyword evidence="7" id="KW-1185">Reference proteome</keyword>
<feature type="compositionally biased region" description="Polar residues" evidence="4">
    <location>
        <begin position="1"/>
        <end position="12"/>
    </location>
</feature>
<dbReference type="Proteomes" id="UP001629113">
    <property type="component" value="Unassembled WGS sequence"/>
</dbReference>
<protein>
    <submittedName>
        <fullName evidence="6">NOT2/NOT3/NOT5 family protein</fullName>
    </submittedName>
</protein>
<evidence type="ECO:0000256" key="1">
    <source>
        <dbReference type="ARBA" id="ARBA00007682"/>
    </source>
</evidence>
<dbReference type="PANTHER" id="PTHR23326">
    <property type="entry name" value="CCR4 NOT-RELATED"/>
    <property type="match status" value="1"/>
</dbReference>
<evidence type="ECO:0000256" key="4">
    <source>
        <dbReference type="SAM" id="MobiDB-lite"/>
    </source>
</evidence>
<feature type="compositionally biased region" description="Low complexity" evidence="4">
    <location>
        <begin position="80"/>
        <end position="91"/>
    </location>
</feature>
<feature type="compositionally biased region" description="Polar residues" evidence="4">
    <location>
        <begin position="193"/>
        <end position="210"/>
    </location>
</feature>
<name>A0ABR4P1X1_9HELO</name>
<comment type="similarity">
    <text evidence="1">Belongs to the CNOT2/3/5 family.</text>
</comment>
<organism evidence="6 7">
    <name type="scientific">Phlyctema vagabunda</name>
    <dbReference type="NCBI Taxonomy" id="108571"/>
    <lineage>
        <taxon>Eukaryota</taxon>
        <taxon>Fungi</taxon>
        <taxon>Dikarya</taxon>
        <taxon>Ascomycota</taxon>
        <taxon>Pezizomycotina</taxon>
        <taxon>Leotiomycetes</taxon>
        <taxon>Helotiales</taxon>
        <taxon>Dermateaceae</taxon>
        <taxon>Phlyctema</taxon>
    </lineage>
</organism>
<dbReference type="InterPro" id="IPR040168">
    <property type="entry name" value="Not2/3/5"/>
</dbReference>
<feature type="compositionally biased region" description="Polar residues" evidence="4">
    <location>
        <begin position="28"/>
        <end position="58"/>
    </location>
</feature>
<feature type="region of interest" description="Disordered" evidence="4">
    <location>
        <begin position="1"/>
        <end position="145"/>
    </location>
</feature>
<accession>A0ABR4P1X1</accession>
<evidence type="ECO:0000259" key="5">
    <source>
        <dbReference type="Pfam" id="PF04153"/>
    </source>
</evidence>
<dbReference type="InterPro" id="IPR038635">
    <property type="entry name" value="CCR4-NOT_su2/3/5_C_sf"/>
</dbReference>
<keyword evidence="3" id="KW-0804">Transcription</keyword>
<feature type="compositionally biased region" description="Polar residues" evidence="4">
    <location>
        <begin position="70"/>
        <end position="79"/>
    </location>
</feature>
<comment type="caution">
    <text evidence="6">The sequence shown here is derived from an EMBL/GenBank/DDBJ whole genome shotgun (WGS) entry which is preliminary data.</text>
</comment>
<feature type="compositionally biased region" description="Polar residues" evidence="4">
    <location>
        <begin position="228"/>
        <end position="250"/>
    </location>
</feature>
<evidence type="ECO:0000313" key="6">
    <source>
        <dbReference type="EMBL" id="KAL3417303.1"/>
    </source>
</evidence>
<proteinExistence type="inferred from homology"/>
<evidence type="ECO:0000256" key="2">
    <source>
        <dbReference type="ARBA" id="ARBA00023015"/>
    </source>
</evidence>
<feature type="compositionally biased region" description="Polar residues" evidence="4">
    <location>
        <begin position="262"/>
        <end position="284"/>
    </location>
</feature>
<dbReference type="InterPro" id="IPR007282">
    <property type="entry name" value="NOT2/3/5_C"/>
</dbReference>
<dbReference type="EMBL" id="JBFCZG010000011">
    <property type="protein sequence ID" value="KAL3417303.1"/>
    <property type="molecule type" value="Genomic_DNA"/>
</dbReference>
<gene>
    <name evidence="6" type="ORF">PVAG01_11303</name>
</gene>
<feature type="region of interest" description="Disordered" evidence="4">
    <location>
        <begin position="193"/>
        <end position="294"/>
    </location>
</feature>
<evidence type="ECO:0000313" key="7">
    <source>
        <dbReference type="Proteomes" id="UP001629113"/>
    </source>
</evidence>
<feature type="domain" description="NOT2/NOT3/NOT5 C-terminal" evidence="5">
    <location>
        <begin position="342"/>
        <end position="462"/>
    </location>
</feature>
<dbReference type="Gene3D" id="2.30.30.1020">
    <property type="entry name" value="CCR4-NOT complex subunit 2/3/5, C-terminal domain"/>
    <property type="match status" value="1"/>
</dbReference>
<feature type="compositionally biased region" description="Polar residues" evidence="4">
    <location>
        <begin position="94"/>
        <end position="109"/>
    </location>
</feature>
<reference evidence="6 7" key="1">
    <citation type="submission" date="2024-06" db="EMBL/GenBank/DDBJ databases">
        <title>Complete genome of Phlyctema vagabunda strain 19-DSS-EL-015.</title>
        <authorList>
            <person name="Fiorenzani C."/>
        </authorList>
    </citation>
    <scope>NUCLEOTIDE SEQUENCE [LARGE SCALE GENOMIC DNA]</scope>
    <source>
        <strain evidence="6 7">19-DSS-EL-015</strain>
    </source>
</reference>